<dbReference type="InterPro" id="IPR029063">
    <property type="entry name" value="SAM-dependent_MTases_sf"/>
</dbReference>
<keyword evidence="1" id="KW-0808">Transferase</keyword>
<reference evidence="1 2" key="1">
    <citation type="submission" date="2024-06" db="EMBL/GenBank/DDBJ databases">
        <title>The Natural Products Discovery Center: Release of the First 8490 Sequenced Strains for Exploring Actinobacteria Biosynthetic Diversity.</title>
        <authorList>
            <person name="Kalkreuter E."/>
            <person name="Kautsar S.A."/>
            <person name="Yang D."/>
            <person name="Bader C.D."/>
            <person name="Teijaro C.N."/>
            <person name="Fluegel L."/>
            <person name="Davis C.M."/>
            <person name="Simpson J.R."/>
            <person name="Lauterbach L."/>
            <person name="Steele A.D."/>
            <person name="Gui C."/>
            <person name="Meng S."/>
            <person name="Li G."/>
            <person name="Viehrig K."/>
            <person name="Ye F."/>
            <person name="Su P."/>
            <person name="Kiefer A.F."/>
            <person name="Nichols A."/>
            <person name="Cepeda A.J."/>
            <person name="Yan W."/>
            <person name="Fan B."/>
            <person name="Jiang Y."/>
            <person name="Adhikari A."/>
            <person name="Zheng C.-J."/>
            <person name="Schuster L."/>
            <person name="Cowan T.M."/>
            <person name="Smanski M.J."/>
            <person name="Chevrette M.G."/>
            <person name="De Carvalho L.P.S."/>
            <person name="Shen B."/>
        </authorList>
    </citation>
    <scope>NUCLEOTIDE SEQUENCE [LARGE SCALE GENOMIC DNA]</scope>
    <source>
        <strain evidence="1 2">NPDC048946</strain>
    </source>
</reference>
<comment type="caution">
    <text evidence="1">The sequence shown here is derived from an EMBL/GenBank/DDBJ whole genome shotgun (WGS) entry which is preliminary data.</text>
</comment>
<proteinExistence type="predicted"/>
<dbReference type="EC" id="2.1.1.-" evidence="1"/>
<accession>A0ABV3DMC7</accession>
<organism evidence="1 2">
    <name type="scientific">Streptodolium elevatio</name>
    <dbReference type="NCBI Taxonomy" id="3157996"/>
    <lineage>
        <taxon>Bacteria</taxon>
        <taxon>Bacillati</taxon>
        <taxon>Actinomycetota</taxon>
        <taxon>Actinomycetes</taxon>
        <taxon>Kitasatosporales</taxon>
        <taxon>Streptomycetaceae</taxon>
        <taxon>Streptodolium</taxon>
    </lineage>
</organism>
<sequence>MASSAFDRTPEQNALIEGWTPPGVDVSRAHTARMYDFYLGGKTNFPPDRAAAEQALAAFPHVRVTAQENRAFLLRLVRHLAGLGITQFLDIGTGIPIEGRNTHDAAQAVAPESRVVYVDNDPIVLAHARALLSGSPTGATAYIDADGRDPESILGHPTLTATLDLDRPIAVLMMAVLHFVPDEDKPFEILTRLTGPLASGSYLGLSHATPDYDPVGWKAIEEAYHQSGIPGKTRTRAEFQALVPDGWVITEPGVEVVSQWKPDPGTKQPDPVQVSCYGVLARKP</sequence>
<keyword evidence="2" id="KW-1185">Reference proteome</keyword>
<dbReference type="Pfam" id="PF04672">
    <property type="entry name" value="Methyltransf_19"/>
    <property type="match status" value="1"/>
</dbReference>
<dbReference type="GO" id="GO:0008168">
    <property type="term" value="F:methyltransferase activity"/>
    <property type="evidence" value="ECO:0007669"/>
    <property type="project" value="UniProtKB-KW"/>
</dbReference>
<dbReference type="Proteomes" id="UP001551482">
    <property type="component" value="Unassembled WGS sequence"/>
</dbReference>
<dbReference type="PIRSF" id="PIRSF017393">
    <property type="entry name" value="MTase_SAV2177"/>
    <property type="match status" value="1"/>
</dbReference>
<keyword evidence="1" id="KW-0489">Methyltransferase</keyword>
<name>A0ABV3DMC7_9ACTN</name>
<dbReference type="InterPro" id="IPR006764">
    <property type="entry name" value="SAM_dep_MeTrfase_SAV2177_type"/>
</dbReference>
<evidence type="ECO:0000313" key="1">
    <source>
        <dbReference type="EMBL" id="MEU8136906.1"/>
    </source>
</evidence>
<evidence type="ECO:0000313" key="2">
    <source>
        <dbReference type="Proteomes" id="UP001551482"/>
    </source>
</evidence>
<dbReference type="EMBL" id="JBEZFP010000074">
    <property type="protein sequence ID" value="MEU8136906.1"/>
    <property type="molecule type" value="Genomic_DNA"/>
</dbReference>
<dbReference type="GO" id="GO:0032259">
    <property type="term" value="P:methylation"/>
    <property type="evidence" value="ECO:0007669"/>
    <property type="project" value="UniProtKB-KW"/>
</dbReference>
<dbReference type="Gene3D" id="3.40.50.150">
    <property type="entry name" value="Vaccinia Virus protein VP39"/>
    <property type="match status" value="1"/>
</dbReference>
<protein>
    <submittedName>
        <fullName evidence="1">SAM-dependent methyltransferase</fullName>
        <ecNumber evidence="1">2.1.1.-</ecNumber>
    </submittedName>
</protein>
<dbReference type="RefSeq" id="WP_358357988.1">
    <property type="nucleotide sequence ID" value="NZ_JBEZFP010000074.1"/>
</dbReference>
<gene>
    <name evidence="1" type="ORF">AB0C36_25765</name>
</gene>
<dbReference type="SUPFAM" id="SSF53335">
    <property type="entry name" value="S-adenosyl-L-methionine-dependent methyltransferases"/>
    <property type="match status" value="1"/>
</dbReference>